<evidence type="ECO:0000313" key="10">
    <source>
        <dbReference type="EMBL" id="CAF1472145.1"/>
    </source>
</evidence>
<comment type="catalytic activity">
    <reaction evidence="7">
        <text>[protein]-dithiol + NADP(+) = [protein]-disulfide + NADPH + H(+)</text>
        <dbReference type="Rhea" id="RHEA:18753"/>
        <dbReference type="Rhea" id="RHEA-COMP:10593"/>
        <dbReference type="Rhea" id="RHEA-COMP:10594"/>
        <dbReference type="ChEBI" id="CHEBI:15378"/>
        <dbReference type="ChEBI" id="CHEBI:29950"/>
        <dbReference type="ChEBI" id="CHEBI:50058"/>
        <dbReference type="ChEBI" id="CHEBI:57783"/>
        <dbReference type="ChEBI" id="CHEBI:58349"/>
        <dbReference type="EC" id="1.8.1.8"/>
    </reaction>
</comment>
<dbReference type="AlphaFoldDB" id="A0A815R402"/>
<accession>A0A815R402</accession>
<dbReference type="Proteomes" id="UP000663870">
    <property type="component" value="Unassembled WGS sequence"/>
</dbReference>
<dbReference type="EC" id="1.8.1.8" evidence="1"/>
<comment type="similarity">
    <text evidence="5">Belongs to the nucleoredoxin family.</text>
</comment>
<dbReference type="EMBL" id="CAJNOH010001293">
    <property type="protein sequence ID" value="CAF1200708.1"/>
    <property type="molecule type" value="Genomic_DNA"/>
</dbReference>
<reference evidence="10" key="1">
    <citation type="submission" date="2021-02" db="EMBL/GenBank/DDBJ databases">
        <authorList>
            <person name="Nowell W R."/>
        </authorList>
    </citation>
    <scope>NUCLEOTIDE SEQUENCE</scope>
</reference>
<keyword evidence="11" id="KW-1185">Reference proteome</keyword>
<name>A0A815R402_9BILA</name>
<dbReference type="SUPFAM" id="SSF52833">
    <property type="entry name" value="Thioredoxin-like"/>
    <property type="match status" value="1"/>
</dbReference>
<proteinExistence type="inferred from homology"/>
<feature type="non-terminal residue" evidence="10">
    <location>
        <position position="1"/>
    </location>
</feature>
<comment type="catalytic activity">
    <reaction evidence="6">
        <text>[protein]-dithiol + NAD(+) = [protein]-disulfide + NADH + H(+)</text>
        <dbReference type="Rhea" id="RHEA:18749"/>
        <dbReference type="Rhea" id="RHEA-COMP:10593"/>
        <dbReference type="Rhea" id="RHEA-COMP:10594"/>
        <dbReference type="ChEBI" id="CHEBI:15378"/>
        <dbReference type="ChEBI" id="CHEBI:29950"/>
        <dbReference type="ChEBI" id="CHEBI:50058"/>
        <dbReference type="ChEBI" id="CHEBI:57540"/>
        <dbReference type="ChEBI" id="CHEBI:57945"/>
        <dbReference type="EC" id="1.8.1.8"/>
    </reaction>
</comment>
<dbReference type="PANTHER" id="PTHR13871">
    <property type="entry name" value="THIOREDOXIN"/>
    <property type="match status" value="1"/>
</dbReference>
<gene>
    <name evidence="10" type="ORF">JXQ802_LOCUS38803</name>
    <name evidence="9" type="ORF">PYM288_LOCUS24859</name>
</gene>
<keyword evidence="2" id="KW-0677">Repeat</keyword>
<evidence type="ECO:0000256" key="3">
    <source>
        <dbReference type="ARBA" id="ARBA00023002"/>
    </source>
</evidence>
<evidence type="ECO:0000256" key="4">
    <source>
        <dbReference type="ARBA" id="ARBA00023027"/>
    </source>
</evidence>
<dbReference type="InterPro" id="IPR013766">
    <property type="entry name" value="Thioredoxin_domain"/>
</dbReference>
<dbReference type="Pfam" id="PF13905">
    <property type="entry name" value="Thioredoxin_8"/>
    <property type="match status" value="1"/>
</dbReference>
<dbReference type="Proteomes" id="UP000663854">
    <property type="component" value="Unassembled WGS sequence"/>
</dbReference>
<evidence type="ECO:0000256" key="6">
    <source>
        <dbReference type="ARBA" id="ARBA00047388"/>
    </source>
</evidence>
<protein>
    <recommendedName>
        <fullName evidence="1">protein-disulfide reductase</fullName>
        <ecNumber evidence="1">1.8.1.8</ecNumber>
    </recommendedName>
</protein>
<dbReference type="PROSITE" id="PS51352">
    <property type="entry name" value="THIOREDOXIN_2"/>
    <property type="match status" value="1"/>
</dbReference>
<dbReference type="GO" id="GO:0047134">
    <property type="term" value="F:protein-disulfide reductase [NAD(P)H] activity"/>
    <property type="evidence" value="ECO:0007669"/>
    <property type="project" value="UniProtKB-EC"/>
</dbReference>
<comment type="caution">
    <text evidence="10">The sequence shown here is derived from an EMBL/GenBank/DDBJ whole genome shotgun (WGS) entry which is preliminary data.</text>
</comment>
<dbReference type="InterPro" id="IPR052259">
    <property type="entry name" value="Nucleoredoxin-like"/>
</dbReference>
<evidence type="ECO:0000313" key="9">
    <source>
        <dbReference type="EMBL" id="CAF1200708.1"/>
    </source>
</evidence>
<evidence type="ECO:0000256" key="7">
    <source>
        <dbReference type="ARBA" id="ARBA00047804"/>
    </source>
</evidence>
<dbReference type="PANTHER" id="PTHR13871:SF96">
    <property type="entry name" value="THIOREDOXIN DOMAIN-CONTAINING PROTEIN"/>
    <property type="match status" value="1"/>
</dbReference>
<dbReference type="EMBL" id="CAJNOL010002182">
    <property type="protein sequence ID" value="CAF1472145.1"/>
    <property type="molecule type" value="Genomic_DNA"/>
</dbReference>
<organism evidence="10 11">
    <name type="scientific">Rotaria sordida</name>
    <dbReference type="NCBI Taxonomy" id="392033"/>
    <lineage>
        <taxon>Eukaryota</taxon>
        <taxon>Metazoa</taxon>
        <taxon>Spiralia</taxon>
        <taxon>Gnathifera</taxon>
        <taxon>Rotifera</taxon>
        <taxon>Eurotatoria</taxon>
        <taxon>Bdelloidea</taxon>
        <taxon>Philodinida</taxon>
        <taxon>Philodinidae</taxon>
        <taxon>Rotaria</taxon>
    </lineage>
</organism>
<evidence type="ECO:0000256" key="2">
    <source>
        <dbReference type="ARBA" id="ARBA00022737"/>
    </source>
</evidence>
<feature type="domain" description="Thioredoxin" evidence="8">
    <location>
        <begin position="5"/>
        <end position="149"/>
    </location>
</feature>
<keyword evidence="4" id="KW-0520">NAD</keyword>
<dbReference type="InterPro" id="IPR036249">
    <property type="entry name" value="Thioredoxin-like_sf"/>
</dbReference>
<dbReference type="Gene3D" id="3.40.30.10">
    <property type="entry name" value="Glutaredoxin"/>
    <property type="match status" value="1"/>
</dbReference>
<sequence>MTMKWSDLLGVDLIEANDRRNGNIYRYVPITELENKVVAIYFSAHGCERCRNFTSKLAACYKEVESELKDQFEIVFVSSDEDEKHFHEYFQSMPWKAIPYSDRDRKTKLYEKFKIEGIPKLVVLLVDGILLTPYGCDDIVSKGAEAIRS</sequence>
<dbReference type="InterPro" id="IPR012336">
    <property type="entry name" value="Thioredoxin-like_fold"/>
</dbReference>
<evidence type="ECO:0000259" key="8">
    <source>
        <dbReference type="PROSITE" id="PS51352"/>
    </source>
</evidence>
<evidence type="ECO:0000313" key="11">
    <source>
        <dbReference type="Proteomes" id="UP000663870"/>
    </source>
</evidence>
<evidence type="ECO:0000256" key="5">
    <source>
        <dbReference type="ARBA" id="ARBA00025782"/>
    </source>
</evidence>
<keyword evidence="3" id="KW-0560">Oxidoreductase</keyword>
<evidence type="ECO:0000256" key="1">
    <source>
        <dbReference type="ARBA" id="ARBA00012612"/>
    </source>
</evidence>